<dbReference type="PANTHER" id="PTHR32089">
    <property type="entry name" value="METHYL-ACCEPTING CHEMOTAXIS PROTEIN MCPB"/>
    <property type="match status" value="1"/>
</dbReference>
<evidence type="ECO:0000259" key="7">
    <source>
        <dbReference type="PROSITE" id="PS50885"/>
    </source>
</evidence>
<name>A0A917BYT5_9HYPH</name>
<feature type="signal peptide" evidence="5">
    <location>
        <begin position="1"/>
        <end position="21"/>
    </location>
</feature>
<evidence type="ECO:0000256" key="4">
    <source>
        <dbReference type="SAM" id="Phobius"/>
    </source>
</evidence>
<dbReference type="Gene3D" id="1.10.287.950">
    <property type="entry name" value="Methyl-accepting chemotaxis protein"/>
    <property type="match status" value="1"/>
</dbReference>
<dbReference type="CDD" id="cd06225">
    <property type="entry name" value="HAMP"/>
    <property type="match status" value="1"/>
</dbReference>
<dbReference type="SMART" id="SM00304">
    <property type="entry name" value="HAMP"/>
    <property type="match status" value="1"/>
</dbReference>
<dbReference type="AlphaFoldDB" id="A0A917BYT5"/>
<dbReference type="GO" id="GO:0016020">
    <property type="term" value="C:membrane"/>
    <property type="evidence" value="ECO:0007669"/>
    <property type="project" value="InterPro"/>
</dbReference>
<keyword evidence="5" id="KW-0732">Signal</keyword>
<gene>
    <name evidence="8" type="ORF">GCM10007301_21800</name>
</gene>
<dbReference type="GO" id="GO:0007165">
    <property type="term" value="P:signal transduction"/>
    <property type="evidence" value="ECO:0007669"/>
    <property type="project" value="UniProtKB-KW"/>
</dbReference>
<dbReference type="SMART" id="SM00283">
    <property type="entry name" value="MA"/>
    <property type="match status" value="1"/>
</dbReference>
<keyword evidence="4" id="KW-1133">Transmembrane helix</keyword>
<reference evidence="8" key="1">
    <citation type="journal article" date="2014" name="Int. J. Syst. Evol. Microbiol.">
        <title>Complete genome sequence of Corynebacterium casei LMG S-19264T (=DSM 44701T), isolated from a smear-ripened cheese.</title>
        <authorList>
            <consortium name="US DOE Joint Genome Institute (JGI-PGF)"/>
            <person name="Walter F."/>
            <person name="Albersmeier A."/>
            <person name="Kalinowski J."/>
            <person name="Ruckert C."/>
        </authorList>
    </citation>
    <scope>NUCLEOTIDE SEQUENCE</scope>
    <source>
        <strain evidence="8">CCM 7897</strain>
    </source>
</reference>
<evidence type="ECO:0000256" key="5">
    <source>
        <dbReference type="SAM" id="SignalP"/>
    </source>
</evidence>
<feature type="chain" id="PRO_5037135260" evidence="5">
    <location>
        <begin position="22"/>
        <end position="697"/>
    </location>
</feature>
<dbReference type="EMBL" id="BMCT01000002">
    <property type="protein sequence ID" value="GGF61738.1"/>
    <property type="molecule type" value="Genomic_DNA"/>
</dbReference>
<feature type="domain" description="HAMP" evidence="7">
    <location>
        <begin position="347"/>
        <end position="400"/>
    </location>
</feature>
<dbReference type="InterPro" id="IPR003660">
    <property type="entry name" value="HAMP_dom"/>
</dbReference>
<protein>
    <submittedName>
        <fullName evidence="8">Methyl-accepting chemotaxis protein</fullName>
    </submittedName>
</protein>
<dbReference type="PROSITE" id="PS50885">
    <property type="entry name" value="HAMP"/>
    <property type="match status" value="1"/>
</dbReference>
<dbReference type="PROSITE" id="PS50111">
    <property type="entry name" value="CHEMOTAXIS_TRANSDUC_2"/>
    <property type="match status" value="1"/>
</dbReference>
<dbReference type="Gene3D" id="6.10.340.10">
    <property type="match status" value="1"/>
</dbReference>
<reference evidence="8" key="2">
    <citation type="submission" date="2020-09" db="EMBL/GenBank/DDBJ databases">
        <authorList>
            <person name="Sun Q."/>
            <person name="Sedlacek I."/>
        </authorList>
    </citation>
    <scope>NUCLEOTIDE SEQUENCE</scope>
    <source>
        <strain evidence="8">CCM 7897</strain>
    </source>
</reference>
<feature type="domain" description="Methyl-accepting transducer" evidence="6">
    <location>
        <begin position="441"/>
        <end position="677"/>
    </location>
</feature>
<dbReference type="Pfam" id="PF00015">
    <property type="entry name" value="MCPsignal"/>
    <property type="match status" value="1"/>
</dbReference>
<dbReference type="SUPFAM" id="SSF58104">
    <property type="entry name" value="Methyl-accepting chemotaxis protein (MCP) signaling domain"/>
    <property type="match status" value="1"/>
</dbReference>
<keyword evidence="1 3" id="KW-0807">Transducer</keyword>
<evidence type="ECO:0000313" key="9">
    <source>
        <dbReference type="Proteomes" id="UP000606044"/>
    </source>
</evidence>
<dbReference type="RefSeq" id="WP_188578327.1">
    <property type="nucleotide sequence ID" value="NZ_BMCT01000002.1"/>
</dbReference>
<evidence type="ECO:0000256" key="2">
    <source>
        <dbReference type="ARBA" id="ARBA00029447"/>
    </source>
</evidence>
<dbReference type="InterPro" id="IPR004089">
    <property type="entry name" value="MCPsignal_dom"/>
</dbReference>
<accession>A0A917BYT5</accession>
<feature type="transmembrane region" description="Helical" evidence="4">
    <location>
        <begin position="324"/>
        <end position="346"/>
    </location>
</feature>
<keyword evidence="4" id="KW-0472">Membrane</keyword>
<keyword evidence="4" id="KW-0812">Transmembrane</keyword>
<sequence>MHLTVKTTLVALFCATSALLAGVSATSLQSSYARYQAADRASDLADINRNLFEILANYRLERSDGNSLLQTPPDKNQASVTSLNGRRAKVDAGMKSAFAKMAVVSDPKITRLSQDLTAAYDAMKRLRVEVDAATPLPIASRNPQLGGRVMSEGEKLLDTVAGYSQSVERDIRQLQPGLFRFIAVRAAAGDARTAAGNSALVVTGAQRDARPFTPKETLAITADDANTTLAWASVRQMVGADDMPDSLKAAVAKAQDTYFGGPFRTMRDPLVSNLASGNKGEIDVTQWRAQVIPALETVGNVGVVAMDELSNAADRTSADARSSVITNAGVLLAALLIGLAGLFVVLRRVVRPISRLTDTMQALAGGDLTADVAGTERKDEIGAMAGAVLVFKEEMVRNATLEREAAEGRQAAEAERRASMLKLASDFEAAVGGIIGNVSSASDQLHSTAQSMTEAAQKTSSQSTAVAAAAEEASTNVVMVASSAEQLGSSVDEIARQVQQSAELSANAVSEAAKTGSVIQELAQAAARIGDFIGLISNIASQTNLLALNATIEAARAGDAGKGFAVVASEVKALANQTAKATEEIEAQINAIQGTTKHAVSVIEGVGTQIRRMSDVASGISAAVEEQGIATREIVRNVDQAASGTNTVTTHITDVARTADATGAAASQVLAASSALTDQAQQLHTEMQRFLSTVRAA</sequence>
<comment type="similarity">
    <text evidence="2">Belongs to the methyl-accepting chemotaxis (MCP) protein family.</text>
</comment>
<evidence type="ECO:0000259" key="6">
    <source>
        <dbReference type="PROSITE" id="PS50111"/>
    </source>
</evidence>
<proteinExistence type="inferred from homology"/>
<organism evidence="8 9">
    <name type="scientific">Azorhizobium oxalatiphilum</name>
    <dbReference type="NCBI Taxonomy" id="980631"/>
    <lineage>
        <taxon>Bacteria</taxon>
        <taxon>Pseudomonadati</taxon>
        <taxon>Pseudomonadota</taxon>
        <taxon>Alphaproteobacteria</taxon>
        <taxon>Hyphomicrobiales</taxon>
        <taxon>Xanthobacteraceae</taxon>
        <taxon>Azorhizobium</taxon>
    </lineage>
</organism>
<comment type="caution">
    <text evidence="8">The sequence shown here is derived from an EMBL/GenBank/DDBJ whole genome shotgun (WGS) entry which is preliminary data.</text>
</comment>
<keyword evidence="9" id="KW-1185">Reference proteome</keyword>
<dbReference type="PANTHER" id="PTHR32089:SF112">
    <property type="entry name" value="LYSOZYME-LIKE PROTEIN-RELATED"/>
    <property type="match status" value="1"/>
</dbReference>
<dbReference type="Proteomes" id="UP000606044">
    <property type="component" value="Unassembled WGS sequence"/>
</dbReference>
<evidence type="ECO:0000256" key="1">
    <source>
        <dbReference type="ARBA" id="ARBA00023224"/>
    </source>
</evidence>
<evidence type="ECO:0000256" key="3">
    <source>
        <dbReference type="PROSITE-ProRule" id="PRU00284"/>
    </source>
</evidence>
<evidence type="ECO:0000313" key="8">
    <source>
        <dbReference type="EMBL" id="GGF61738.1"/>
    </source>
</evidence>
<dbReference type="Pfam" id="PF00672">
    <property type="entry name" value="HAMP"/>
    <property type="match status" value="1"/>
</dbReference>